<keyword evidence="2 4" id="KW-0378">Hydrolase</keyword>
<dbReference type="PANTHER" id="PTHR43794:SF11">
    <property type="entry name" value="AMIDOHYDROLASE-RELATED DOMAIN-CONTAINING PROTEIN"/>
    <property type="match status" value="1"/>
</dbReference>
<dbReference type="InterPro" id="IPR006680">
    <property type="entry name" value="Amidohydro-rel"/>
</dbReference>
<dbReference type="Gene3D" id="2.30.40.10">
    <property type="entry name" value="Urease, subunit C, domain 1"/>
    <property type="match status" value="1"/>
</dbReference>
<dbReference type="SUPFAM" id="SSF51556">
    <property type="entry name" value="Metallo-dependent hydrolases"/>
    <property type="match status" value="1"/>
</dbReference>
<dbReference type="CDD" id="cd01298">
    <property type="entry name" value="ATZ_TRZ_like"/>
    <property type="match status" value="1"/>
</dbReference>
<evidence type="ECO:0000313" key="5">
    <source>
        <dbReference type="Proteomes" id="UP000553963"/>
    </source>
</evidence>
<dbReference type="GO" id="GO:0102127">
    <property type="term" value="F:8-oxoguanine deaminase activity"/>
    <property type="evidence" value="ECO:0007669"/>
    <property type="project" value="UniProtKB-EC"/>
</dbReference>
<evidence type="ECO:0000256" key="1">
    <source>
        <dbReference type="ARBA" id="ARBA00006745"/>
    </source>
</evidence>
<dbReference type="NCBIfam" id="NF006055">
    <property type="entry name" value="PRK08203.1"/>
    <property type="match status" value="1"/>
</dbReference>
<evidence type="ECO:0000313" key="4">
    <source>
        <dbReference type="EMBL" id="MBB3931726.1"/>
    </source>
</evidence>
<sequence>MQDRLWIRDPLAILAEGAERGVVVEGDRIAELVPKGAEPAAAVQRIFDAARHVVTPGLVNAHHHFYSNLTRTHPDGIDKPLMPWLAALYPRWAAKLNPDNFRLASRMALTELLLSGCTTASDHHAMFARGLEDAMDIEAEEAARLGMRITLVRGSRDLSVKDGMLAPENVVETVDAILADSERVARRYHDRSEGAMTQVAFAPDSPFTVSETLMRETAALAERLDCRLHTHLAERREEVTAARELWGCRPVERMQDLGWISERVWLAHAIHLDATEIATLGRHGVSVCHCPTSSMMLGAGHCRTCELEAAGVAIGLGADASAANDVSNLMGEVRQAMLLNRLTYDPRDVTHRDSLRWGTEGSARCLGRRDIGAIAVGLQADLALYRPEGLRFSGAGDPLAALVYCAADRADRVMVKGEWVVEDGLPRGVDLDELIFEHTRASKAFLEAV</sequence>
<dbReference type="Pfam" id="PF01979">
    <property type="entry name" value="Amidohydro_1"/>
    <property type="match status" value="1"/>
</dbReference>
<organism evidence="4 5">
    <name type="scientific">Kaistia hirudinis</name>
    <dbReference type="NCBI Taxonomy" id="1293440"/>
    <lineage>
        <taxon>Bacteria</taxon>
        <taxon>Pseudomonadati</taxon>
        <taxon>Pseudomonadota</taxon>
        <taxon>Alphaproteobacteria</taxon>
        <taxon>Hyphomicrobiales</taxon>
        <taxon>Kaistiaceae</taxon>
        <taxon>Kaistia</taxon>
    </lineage>
</organism>
<comment type="similarity">
    <text evidence="1">Belongs to the metallo-dependent hydrolases superfamily. ATZ/TRZ family.</text>
</comment>
<comment type="caution">
    <text evidence="4">The sequence shown here is derived from an EMBL/GenBank/DDBJ whole genome shotgun (WGS) entry which is preliminary data.</text>
</comment>
<name>A0A840ATQ9_9HYPH</name>
<dbReference type="EMBL" id="JACIDS010000003">
    <property type="protein sequence ID" value="MBB3931726.1"/>
    <property type="molecule type" value="Genomic_DNA"/>
</dbReference>
<dbReference type="SUPFAM" id="SSF51338">
    <property type="entry name" value="Composite domain of metallo-dependent hydrolases"/>
    <property type="match status" value="1"/>
</dbReference>
<dbReference type="Proteomes" id="UP000553963">
    <property type="component" value="Unassembled WGS sequence"/>
</dbReference>
<dbReference type="EC" id="3.5.4.32" evidence="4"/>
<dbReference type="PANTHER" id="PTHR43794">
    <property type="entry name" value="AMINOHYDROLASE SSNA-RELATED"/>
    <property type="match status" value="1"/>
</dbReference>
<evidence type="ECO:0000259" key="3">
    <source>
        <dbReference type="Pfam" id="PF01979"/>
    </source>
</evidence>
<evidence type="ECO:0000256" key="2">
    <source>
        <dbReference type="ARBA" id="ARBA00022801"/>
    </source>
</evidence>
<feature type="domain" description="Amidohydrolase-related" evidence="3">
    <location>
        <begin position="53"/>
        <end position="420"/>
    </location>
</feature>
<dbReference type="InterPro" id="IPR050287">
    <property type="entry name" value="MTA/SAH_deaminase"/>
</dbReference>
<keyword evidence="5" id="KW-1185">Reference proteome</keyword>
<gene>
    <name evidence="4" type="ORF">GGR25_002776</name>
</gene>
<dbReference type="InterPro" id="IPR032466">
    <property type="entry name" value="Metal_Hydrolase"/>
</dbReference>
<reference evidence="4 5" key="1">
    <citation type="submission" date="2020-08" db="EMBL/GenBank/DDBJ databases">
        <title>Genomic Encyclopedia of Type Strains, Phase IV (KMG-IV): sequencing the most valuable type-strain genomes for metagenomic binning, comparative biology and taxonomic classification.</title>
        <authorList>
            <person name="Goeker M."/>
        </authorList>
    </citation>
    <scope>NUCLEOTIDE SEQUENCE [LARGE SCALE GENOMIC DNA]</scope>
    <source>
        <strain evidence="4 5">DSM 25966</strain>
    </source>
</reference>
<protein>
    <submittedName>
        <fullName evidence="4">8-oxoguanine deaminase</fullName>
        <ecNumber evidence="4">3.5.4.32</ecNumber>
    </submittedName>
</protein>
<dbReference type="Gene3D" id="3.20.20.140">
    <property type="entry name" value="Metal-dependent hydrolases"/>
    <property type="match status" value="1"/>
</dbReference>
<dbReference type="AlphaFoldDB" id="A0A840ATQ9"/>
<dbReference type="InterPro" id="IPR011059">
    <property type="entry name" value="Metal-dep_hydrolase_composite"/>
</dbReference>
<dbReference type="RefSeq" id="WP_183399336.1">
    <property type="nucleotide sequence ID" value="NZ_JACIDS010000003.1"/>
</dbReference>
<proteinExistence type="inferred from homology"/>
<accession>A0A840ATQ9</accession>